<dbReference type="AlphaFoldDB" id="A0A1F6W1M5"/>
<keyword evidence="3 9" id="KW-1003">Cell membrane</keyword>
<dbReference type="Gene3D" id="1.20.5.1030">
    <property type="entry name" value="Preprotein translocase secy subunit"/>
    <property type="match status" value="1"/>
</dbReference>
<reference evidence="10 11" key="1">
    <citation type="journal article" date="2016" name="Nat. Commun.">
        <title>Thousands of microbial genomes shed light on interconnected biogeochemical processes in an aquifer system.</title>
        <authorList>
            <person name="Anantharaman K."/>
            <person name="Brown C.T."/>
            <person name="Hug L.A."/>
            <person name="Sharon I."/>
            <person name="Castelle C.J."/>
            <person name="Probst A.J."/>
            <person name="Thomas B.C."/>
            <person name="Singh A."/>
            <person name="Wilkins M.J."/>
            <person name="Karaoz U."/>
            <person name="Brodie E.L."/>
            <person name="Williams K.H."/>
            <person name="Hubbard S.S."/>
            <person name="Banfield J.F."/>
        </authorList>
    </citation>
    <scope>NUCLEOTIDE SEQUENCE [LARGE SCALE GENOMIC DNA]</scope>
</reference>
<evidence type="ECO:0000256" key="6">
    <source>
        <dbReference type="ARBA" id="ARBA00022989"/>
    </source>
</evidence>
<dbReference type="EMBL" id="MFUG01000016">
    <property type="protein sequence ID" value="OGI75712.1"/>
    <property type="molecule type" value="Genomic_DNA"/>
</dbReference>
<keyword evidence="6 9" id="KW-1133">Transmembrane helix</keyword>
<dbReference type="GO" id="GO:0008320">
    <property type="term" value="F:protein transmembrane transporter activity"/>
    <property type="evidence" value="ECO:0007669"/>
    <property type="project" value="UniProtKB-UniRule"/>
</dbReference>
<gene>
    <name evidence="9" type="primary">secE</name>
    <name evidence="10" type="ORF">A3C67_02905</name>
</gene>
<comment type="similarity">
    <text evidence="9">Belongs to the SecE/SEC61-gamma family.</text>
</comment>
<protein>
    <recommendedName>
        <fullName evidence="9">Protein translocase subunit SecE</fullName>
    </recommendedName>
</protein>
<comment type="function">
    <text evidence="9">Essential subunit of the Sec protein translocation channel SecYEG. Clamps together the 2 halves of SecY. May contact the channel plug during translocation.</text>
</comment>
<comment type="caution">
    <text evidence="10">The sequence shown here is derived from an EMBL/GenBank/DDBJ whole genome shotgun (WGS) entry which is preliminary data.</text>
</comment>
<evidence type="ECO:0000256" key="4">
    <source>
        <dbReference type="ARBA" id="ARBA00022692"/>
    </source>
</evidence>
<dbReference type="GO" id="GO:0009306">
    <property type="term" value="P:protein secretion"/>
    <property type="evidence" value="ECO:0007669"/>
    <property type="project" value="UniProtKB-UniRule"/>
</dbReference>
<evidence type="ECO:0000313" key="10">
    <source>
        <dbReference type="EMBL" id="OGI75712.1"/>
    </source>
</evidence>
<dbReference type="Pfam" id="PF00584">
    <property type="entry name" value="SecE"/>
    <property type="match status" value="1"/>
</dbReference>
<dbReference type="InterPro" id="IPR038379">
    <property type="entry name" value="SecE_sf"/>
</dbReference>
<organism evidence="10 11">
    <name type="scientific">Candidatus Nomurabacteria bacterium RIFCSPHIGHO2_02_FULL_42_19</name>
    <dbReference type="NCBI Taxonomy" id="1801756"/>
    <lineage>
        <taxon>Bacteria</taxon>
        <taxon>Candidatus Nomuraibacteriota</taxon>
    </lineage>
</organism>
<dbReference type="PANTHER" id="PTHR33910:SF1">
    <property type="entry name" value="PROTEIN TRANSLOCASE SUBUNIT SECE"/>
    <property type="match status" value="1"/>
</dbReference>
<evidence type="ECO:0000256" key="9">
    <source>
        <dbReference type="HAMAP-Rule" id="MF_00422"/>
    </source>
</evidence>
<keyword evidence="4 9" id="KW-0812">Transmembrane</keyword>
<dbReference type="GO" id="GO:0065002">
    <property type="term" value="P:intracellular protein transmembrane transport"/>
    <property type="evidence" value="ECO:0007669"/>
    <property type="project" value="UniProtKB-UniRule"/>
</dbReference>
<keyword evidence="5 9" id="KW-0653">Protein transport</keyword>
<dbReference type="HAMAP" id="MF_00422">
    <property type="entry name" value="SecE"/>
    <property type="match status" value="1"/>
</dbReference>
<dbReference type="GO" id="GO:0005886">
    <property type="term" value="C:plasma membrane"/>
    <property type="evidence" value="ECO:0007669"/>
    <property type="project" value="UniProtKB-SubCell"/>
</dbReference>
<evidence type="ECO:0000256" key="1">
    <source>
        <dbReference type="ARBA" id="ARBA00004370"/>
    </source>
</evidence>
<dbReference type="NCBIfam" id="TIGR00964">
    <property type="entry name" value="secE_bact"/>
    <property type="match status" value="1"/>
</dbReference>
<dbReference type="GO" id="GO:0043952">
    <property type="term" value="P:protein transport by the Sec complex"/>
    <property type="evidence" value="ECO:0007669"/>
    <property type="project" value="UniProtKB-UniRule"/>
</dbReference>
<accession>A0A1F6W1M5</accession>
<evidence type="ECO:0000256" key="2">
    <source>
        <dbReference type="ARBA" id="ARBA00022448"/>
    </source>
</evidence>
<dbReference type="PANTHER" id="PTHR33910">
    <property type="entry name" value="PROTEIN TRANSLOCASE SUBUNIT SECE"/>
    <property type="match status" value="1"/>
</dbReference>
<dbReference type="GO" id="GO:0006605">
    <property type="term" value="P:protein targeting"/>
    <property type="evidence" value="ECO:0007669"/>
    <property type="project" value="UniProtKB-UniRule"/>
</dbReference>
<keyword evidence="7 9" id="KW-0811">Translocation</keyword>
<evidence type="ECO:0000256" key="3">
    <source>
        <dbReference type="ARBA" id="ARBA00022475"/>
    </source>
</evidence>
<dbReference type="InterPro" id="IPR005807">
    <property type="entry name" value="SecE_bac"/>
</dbReference>
<dbReference type="InterPro" id="IPR001901">
    <property type="entry name" value="Translocase_SecE/Sec61-g"/>
</dbReference>
<evidence type="ECO:0000256" key="5">
    <source>
        <dbReference type="ARBA" id="ARBA00022927"/>
    </source>
</evidence>
<evidence type="ECO:0000256" key="7">
    <source>
        <dbReference type="ARBA" id="ARBA00023010"/>
    </source>
</evidence>
<proteinExistence type="inferred from homology"/>
<dbReference type="Proteomes" id="UP000179275">
    <property type="component" value="Unassembled WGS sequence"/>
</dbReference>
<keyword evidence="8 9" id="KW-0472">Membrane</keyword>
<evidence type="ECO:0000313" key="11">
    <source>
        <dbReference type="Proteomes" id="UP000179275"/>
    </source>
</evidence>
<comment type="subcellular location">
    <subcellularLocation>
        <location evidence="9">Cell membrane</location>
        <topology evidence="9">Single-pass membrane protein</topology>
    </subcellularLocation>
    <subcellularLocation>
        <location evidence="1">Membrane</location>
    </subcellularLocation>
</comment>
<name>A0A1F6W1M5_9BACT</name>
<keyword evidence="2 9" id="KW-0813">Transport</keyword>
<comment type="subunit">
    <text evidence="9">Component of the Sec protein translocase complex. Heterotrimer consisting of SecY, SecE and SecG subunits. The heterotrimers can form oligomers, although 1 heterotrimer is thought to be able to translocate proteins. Interacts with the ribosome. Interacts with SecDF, and other proteins may be involved. Interacts with SecA.</text>
</comment>
<dbReference type="STRING" id="1801756.A3C67_02905"/>
<feature type="transmembrane region" description="Helical" evidence="9">
    <location>
        <begin position="27"/>
        <end position="51"/>
    </location>
</feature>
<evidence type="ECO:0000256" key="8">
    <source>
        <dbReference type="ARBA" id="ARBA00023136"/>
    </source>
</evidence>
<sequence>MSKLVEYLKDTKTELKHVIWPSRSQTLYYTLIVVALSVLIAYFLGIFDFIFSTGLEKILSF</sequence>